<sequence>AANGSFRVDNKTANTFEIIDLSAGATTGNGDFDAGSPTGDVTIEYPGNMIVHREVRGATLGAISATGLHILAGSDVLAVYVANLDGTTNLTLAAISFDTFRIGD</sequence>
<accession>A0A0F9NG03</accession>
<protein>
    <submittedName>
        <fullName evidence="1">Uncharacterized protein</fullName>
    </submittedName>
</protein>
<name>A0A0F9NG03_9ZZZZ</name>
<proteinExistence type="predicted"/>
<gene>
    <name evidence="1" type="ORF">LCGC14_0971620</name>
</gene>
<reference evidence="1" key="1">
    <citation type="journal article" date="2015" name="Nature">
        <title>Complex archaea that bridge the gap between prokaryotes and eukaryotes.</title>
        <authorList>
            <person name="Spang A."/>
            <person name="Saw J.H."/>
            <person name="Jorgensen S.L."/>
            <person name="Zaremba-Niedzwiedzka K."/>
            <person name="Martijn J."/>
            <person name="Lind A.E."/>
            <person name="van Eijk R."/>
            <person name="Schleper C."/>
            <person name="Guy L."/>
            <person name="Ettema T.J."/>
        </authorList>
    </citation>
    <scope>NUCLEOTIDE SEQUENCE</scope>
</reference>
<comment type="caution">
    <text evidence="1">The sequence shown here is derived from an EMBL/GenBank/DDBJ whole genome shotgun (WGS) entry which is preliminary data.</text>
</comment>
<organism evidence="1">
    <name type="scientific">marine sediment metagenome</name>
    <dbReference type="NCBI Taxonomy" id="412755"/>
    <lineage>
        <taxon>unclassified sequences</taxon>
        <taxon>metagenomes</taxon>
        <taxon>ecological metagenomes</taxon>
    </lineage>
</organism>
<dbReference type="EMBL" id="LAZR01003573">
    <property type="protein sequence ID" value="KKN16874.1"/>
    <property type="molecule type" value="Genomic_DNA"/>
</dbReference>
<evidence type="ECO:0000313" key="1">
    <source>
        <dbReference type="EMBL" id="KKN16874.1"/>
    </source>
</evidence>
<feature type="non-terminal residue" evidence="1">
    <location>
        <position position="1"/>
    </location>
</feature>
<dbReference type="AlphaFoldDB" id="A0A0F9NG03"/>